<evidence type="ECO:0000313" key="18">
    <source>
        <dbReference type="Proteomes" id="UP000635278"/>
    </source>
</evidence>
<dbReference type="Pfam" id="PF07715">
    <property type="entry name" value="Plug"/>
    <property type="match status" value="1"/>
</dbReference>
<comment type="caution">
    <text evidence="17">The sequence shown here is derived from an EMBL/GenBank/DDBJ whole genome shotgun (WGS) entry which is preliminary data.</text>
</comment>
<feature type="chain" id="PRO_5045813947" evidence="14">
    <location>
        <begin position="39"/>
        <end position="828"/>
    </location>
</feature>
<evidence type="ECO:0000256" key="13">
    <source>
        <dbReference type="SAM" id="MobiDB-lite"/>
    </source>
</evidence>
<keyword evidence="10 11" id="KW-0998">Cell outer membrane</keyword>
<dbReference type="InterPro" id="IPR036942">
    <property type="entry name" value="Beta-barrel_TonB_sf"/>
</dbReference>
<evidence type="ECO:0000256" key="5">
    <source>
        <dbReference type="ARBA" id="ARBA00022692"/>
    </source>
</evidence>
<evidence type="ECO:0000256" key="1">
    <source>
        <dbReference type="ARBA" id="ARBA00004571"/>
    </source>
</evidence>
<evidence type="ECO:0000256" key="4">
    <source>
        <dbReference type="ARBA" id="ARBA00022496"/>
    </source>
</evidence>
<comment type="similarity">
    <text evidence="11 12">Belongs to the TonB-dependent receptor family.</text>
</comment>
<keyword evidence="7" id="KW-0406">Ion transport</keyword>
<feature type="region of interest" description="Disordered" evidence="13">
    <location>
        <begin position="52"/>
        <end position="71"/>
    </location>
</feature>
<feature type="domain" description="TonB-dependent receptor plug" evidence="16">
    <location>
        <begin position="106"/>
        <end position="212"/>
    </location>
</feature>
<reference evidence="17 18" key="1">
    <citation type="journal article" date="2020" name="Int. J. Syst. Evol. Microbiol.">
        <title>Novel acetic acid bacteria from cider fermentations: Acetobacter conturbans sp. nov. and Acetobacter fallax sp. nov.</title>
        <authorList>
            <person name="Sombolestani A.S."/>
            <person name="Cleenwerck I."/>
            <person name="Cnockaert M."/>
            <person name="Borremans W."/>
            <person name="Wieme A.D."/>
            <person name="De Vuyst L."/>
            <person name="Vandamme P."/>
        </authorList>
    </citation>
    <scope>NUCLEOTIDE SEQUENCE [LARGE SCALE GENOMIC DNA]</scope>
    <source>
        <strain evidence="17 18">LMG 30640</strain>
    </source>
</reference>
<comment type="subcellular location">
    <subcellularLocation>
        <location evidence="1 11">Cell outer membrane</location>
        <topology evidence="1 11">Multi-pass membrane protein</topology>
    </subcellularLocation>
</comment>
<dbReference type="Gene3D" id="2.40.170.20">
    <property type="entry name" value="TonB-dependent receptor, beta-barrel domain"/>
    <property type="match status" value="1"/>
</dbReference>
<evidence type="ECO:0000256" key="14">
    <source>
        <dbReference type="SAM" id="SignalP"/>
    </source>
</evidence>
<evidence type="ECO:0000256" key="9">
    <source>
        <dbReference type="ARBA" id="ARBA00023136"/>
    </source>
</evidence>
<feature type="domain" description="TonB-dependent receptor-like beta-barrel" evidence="15">
    <location>
        <begin position="373"/>
        <end position="794"/>
    </location>
</feature>
<keyword evidence="17" id="KW-0675">Receptor</keyword>
<keyword evidence="3 11" id="KW-1134">Transmembrane beta strand</keyword>
<dbReference type="InterPro" id="IPR012910">
    <property type="entry name" value="Plug_dom"/>
</dbReference>
<keyword evidence="2 11" id="KW-0813">Transport</keyword>
<proteinExistence type="inferred from homology"/>
<evidence type="ECO:0000256" key="7">
    <source>
        <dbReference type="ARBA" id="ARBA00023065"/>
    </source>
</evidence>
<keyword evidence="5 11" id="KW-0812">Transmembrane</keyword>
<evidence type="ECO:0000256" key="11">
    <source>
        <dbReference type="PROSITE-ProRule" id="PRU01360"/>
    </source>
</evidence>
<dbReference type="InterPro" id="IPR039426">
    <property type="entry name" value="TonB-dep_rcpt-like"/>
</dbReference>
<protein>
    <submittedName>
        <fullName evidence="17">TonB-dependent receptor plug domain-containing protein</fullName>
    </submittedName>
</protein>
<evidence type="ECO:0000259" key="16">
    <source>
        <dbReference type="Pfam" id="PF07715"/>
    </source>
</evidence>
<evidence type="ECO:0000256" key="3">
    <source>
        <dbReference type="ARBA" id="ARBA00022452"/>
    </source>
</evidence>
<gene>
    <name evidence="17" type="ORF">GOB93_16870</name>
</gene>
<keyword evidence="14" id="KW-0732">Signal</keyword>
<dbReference type="InterPro" id="IPR000531">
    <property type="entry name" value="Beta-barrel_TonB"/>
</dbReference>
<feature type="signal peptide" evidence="14">
    <location>
        <begin position="1"/>
        <end position="38"/>
    </location>
</feature>
<keyword evidence="4" id="KW-0410">Iron transport</keyword>
<evidence type="ECO:0000256" key="2">
    <source>
        <dbReference type="ARBA" id="ARBA00022448"/>
    </source>
</evidence>
<dbReference type="EMBL" id="WOTB01000031">
    <property type="protein sequence ID" value="NHN86296.1"/>
    <property type="molecule type" value="Genomic_DNA"/>
</dbReference>
<evidence type="ECO:0000259" key="15">
    <source>
        <dbReference type="Pfam" id="PF00593"/>
    </source>
</evidence>
<organism evidence="17 18">
    <name type="scientific">Acetobacter musti</name>
    <dbReference type="NCBI Taxonomy" id="864732"/>
    <lineage>
        <taxon>Bacteria</taxon>
        <taxon>Pseudomonadati</taxon>
        <taxon>Pseudomonadota</taxon>
        <taxon>Alphaproteobacteria</taxon>
        <taxon>Acetobacterales</taxon>
        <taxon>Acetobacteraceae</taxon>
        <taxon>Acetobacter</taxon>
    </lineage>
</organism>
<keyword evidence="9 11" id="KW-0472">Membrane</keyword>
<keyword evidence="6" id="KW-0408">Iron</keyword>
<dbReference type="Pfam" id="PF00593">
    <property type="entry name" value="TonB_dep_Rec_b-barrel"/>
    <property type="match status" value="1"/>
</dbReference>
<sequence length="828" mass="90828">MKSSYKSKYDPGRLSPLSFCLILITGTSGVAISTHAHAASSVSGSNAKVAHARTGANTARHSGNAAPVSRPATRTAGQNAAKHLKAGSETVSVSGVRNAFHFSAAQRSPDSDTHITADRLRQQGVVSVLDLQNLAPNVTIQRENGGATVNFYIRGIGMADLTQNNTQSVMTYVDDVVYPMASMMSGQMFDVAGVDIKAGPVGTEHGQADTGGEINIRTNDPTSTWHAGITEDIASYARSKTDFYISGPIAHNLSFRIAGQTLQGGGWQYNPTNGAHLGDANEGALRAKLKWTPDEKTEVKLTGHWVQDNSELVNGTSAVNSLATRPVNVVSLGGTASPAGSYVLPYGQTEWSMNPAFAKIVGRSASMKPSEHNTLWGANLYFGRDLGFAKLETQSAYIAERRGEYTDADASAWNTGDAYRNVNANSFSQEVKLHSLNINDRFQWTVGMHYNRYQSYQQMWFDFSQYTPTRGYLSETAFHDNQQTFAQYAHLSYRLPHNITIFGGINHEADDRQLNNLTTTHYAGPYTCAGKGLCQAVTDVEAFTPSGSASNQFSGVLGIQYQITPHLQTYFKVSKGFKPGGFTANNTVVQAQLEPMKPETVLAYEAGFKADPIPNVMRLNAAAFYYDYHDQQILTSFVVPSYGPLGRFTNVPKSEIWGIEFTLELHPFKHIFITENFGYERGVYQDFQSVNSAAVNKYYAATGIWQPIYTSYSNTDSGIPKMTTNGTADYRFNPVRSHELEIGVDWQYRDTQALIPGGFGNYGYHLPAYFLLGAHMTFRPVNRRWSVTVYGTNLANRQYYVSGGAATVSEFWIPGTPRFIGGRFGVDF</sequence>
<keyword evidence="18" id="KW-1185">Reference proteome</keyword>
<accession>A0ABX0JS53</accession>
<dbReference type="Proteomes" id="UP000635278">
    <property type="component" value="Unassembled WGS sequence"/>
</dbReference>
<dbReference type="SUPFAM" id="SSF56935">
    <property type="entry name" value="Porins"/>
    <property type="match status" value="1"/>
</dbReference>
<dbReference type="PANTHER" id="PTHR32552">
    <property type="entry name" value="FERRICHROME IRON RECEPTOR-RELATED"/>
    <property type="match status" value="1"/>
</dbReference>
<evidence type="ECO:0000256" key="12">
    <source>
        <dbReference type="RuleBase" id="RU003357"/>
    </source>
</evidence>
<dbReference type="PROSITE" id="PS52016">
    <property type="entry name" value="TONB_DEPENDENT_REC_3"/>
    <property type="match status" value="1"/>
</dbReference>
<keyword evidence="8 12" id="KW-0798">TonB box</keyword>
<evidence type="ECO:0000256" key="10">
    <source>
        <dbReference type="ARBA" id="ARBA00023237"/>
    </source>
</evidence>
<name>A0ABX0JS53_9PROT</name>
<evidence type="ECO:0000313" key="17">
    <source>
        <dbReference type="EMBL" id="NHN86296.1"/>
    </source>
</evidence>
<dbReference type="PANTHER" id="PTHR32552:SF81">
    <property type="entry name" value="TONB-DEPENDENT OUTER MEMBRANE RECEPTOR"/>
    <property type="match status" value="1"/>
</dbReference>
<evidence type="ECO:0000256" key="8">
    <source>
        <dbReference type="ARBA" id="ARBA00023077"/>
    </source>
</evidence>
<evidence type="ECO:0000256" key="6">
    <source>
        <dbReference type="ARBA" id="ARBA00023004"/>
    </source>
</evidence>